<evidence type="ECO:0000256" key="1">
    <source>
        <dbReference type="SAM" id="MobiDB-lite"/>
    </source>
</evidence>
<feature type="region of interest" description="Disordered" evidence="1">
    <location>
        <begin position="99"/>
        <end position="128"/>
    </location>
</feature>
<proteinExistence type="predicted"/>
<dbReference type="AlphaFoldDB" id="A0A1M2VBA6"/>
<reference evidence="2 3" key="1">
    <citation type="submission" date="2016-10" db="EMBL/GenBank/DDBJ databases">
        <title>Genome sequence of the basidiomycete white-rot fungus Trametes pubescens.</title>
        <authorList>
            <person name="Makela M.R."/>
            <person name="Granchi Z."/>
            <person name="Peng M."/>
            <person name="De Vries R.P."/>
            <person name="Grigoriev I."/>
            <person name="Riley R."/>
            <person name="Hilden K."/>
        </authorList>
    </citation>
    <scope>NUCLEOTIDE SEQUENCE [LARGE SCALE GENOMIC DNA]</scope>
    <source>
        <strain evidence="2 3">FBCC735</strain>
    </source>
</reference>
<gene>
    <name evidence="2" type="ORF">TRAPUB_4397</name>
</gene>
<dbReference type="OMA" id="PLCATHR"/>
<feature type="compositionally biased region" description="Low complexity" evidence="1">
    <location>
        <begin position="110"/>
        <end position="119"/>
    </location>
</feature>
<evidence type="ECO:0000313" key="3">
    <source>
        <dbReference type="Proteomes" id="UP000184267"/>
    </source>
</evidence>
<evidence type="ECO:0000313" key="2">
    <source>
        <dbReference type="EMBL" id="OJT04825.1"/>
    </source>
</evidence>
<feature type="compositionally biased region" description="Basic residues" evidence="1">
    <location>
        <begin position="204"/>
        <end position="220"/>
    </location>
</feature>
<sequence>MLSMLASHPSNMRYSSSASDMGPFFAYEVNGNPMIVDSAFWDSITFRAPPMNRRTYDLPRAEKPRSFVLPSWQSLASLNTVGDAVLDPSELPERQLSPIGSQRAAHRAPPRALAPVPQRTQARPLPKPPTVAQAQVNRTIHELPARPLSAPPRIQRIARAPVQEVEKIEEVPEPLETVQVGQTTATGKAEHLSSECQGDPLCATHRKRPARKTGPHKRRPFQLYEGRPQFGYVAPLTFYFCRVSMSELTRVGYSSIQCNDFDCTGRNCRDCAYLLNRGGSLRVQVARPMIEDKLKAIDEDSAYAEDTLTLLHLRATFQVRRLML</sequence>
<name>A0A1M2VBA6_TRAPU</name>
<feature type="region of interest" description="Disordered" evidence="1">
    <location>
        <begin position="184"/>
        <end position="221"/>
    </location>
</feature>
<protein>
    <submittedName>
        <fullName evidence="2">Uncharacterized protein</fullName>
    </submittedName>
</protein>
<organism evidence="2 3">
    <name type="scientific">Trametes pubescens</name>
    <name type="common">White-rot fungus</name>
    <dbReference type="NCBI Taxonomy" id="154538"/>
    <lineage>
        <taxon>Eukaryota</taxon>
        <taxon>Fungi</taxon>
        <taxon>Dikarya</taxon>
        <taxon>Basidiomycota</taxon>
        <taxon>Agaricomycotina</taxon>
        <taxon>Agaricomycetes</taxon>
        <taxon>Polyporales</taxon>
        <taxon>Polyporaceae</taxon>
        <taxon>Trametes</taxon>
    </lineage>
</organism>
<comment type="caution">
    <text evidence="2">The sequence shown here is derived from an EMBL/GenBank/DDBJ whole genome shotgun (WGS) entry which is preliminary data.</text>
</comment>
<dbReference type="Proteomes" id="UP000184267">
    <property type="component" value="Unassembled WGS sequence"/>
</dbReference>
<accession>A0A1M2VBA6</accession>
<dbReference type="EMBL" id="MNAD01001516">
    <property type="protein sequence ID" value="OJT04825.1"/>
    <property type="molecule type" value="Genomic_DNA"/>
</dbReference>
<keyword evidence="3" id="KW-1185">Reference proteome</keyword>
<dbReference type="OrthoDB" id="2735517at2759"/>